<accession>A0A9W9JRA4</accession>
<comment type="similarity">
    <text evidence="5">Belongs to the protein kinase superfamily.</text>
</comment>
<dbReference type="Gene3D" id="1.10.510.10">
    <property type="entry name" value="Transferase(Phosphotransferase) domain 1"/>
    <property type="match status" value="1"/>
</dbReference>
<dbReference type="InterPro" id="IPR008271">
    <property type="entry name" value="Ser/Thr_kinase_AS"/>
</dbReference>
<feature type="compositionally biased region" description="Basic residues" evidence="6">
    <location>
        <begin position="426"/>
        <end position="441"/>
    </location>
</feature>
<dbReference type="Proteomes" id="UP001140511">
    <property type="component" value="Unassembled WGS sequence"/>
</dbReference>
<name>A0A9W9JRA4_9HYPO</name>
<feature type="compositionally biased region" description="Basic residues" evidence="6">
    <location>
        <begin position="365"/>
        <end position="383"/>
    </location>
</feature>
<dbReference type="AlphaFoldDB" id="A0A9W9JRA4"/>
<dbReference type="PROSITE" id="PS00107">
    <property type="entry name" value="PROTEIN_KINASE_ATP"/>
    <property type="match status" value="1"/>
</dbReference>
<organism evidence="8 9">
    <name type="scientific">Trichoderma breve</name>
    <dbReference type="NCBI Taxonomy" id="2034170"/>
    <lineage>
        <taxon>Eukaryota</taxon>
        <taxon>Fungi</taxon>
        <taxon>Dikarya</taxon>
        <taxon>Ascomycota</taxon>
        <taxon>Pezizomycotina</taxon>
        <taxon>Sordariomycetes</taxon>
        <taxon>Hypocreomycetidae</taxon>
        <taxon>Hypocreales</taxon>
        <taxon>Hypocreaceae</taxon>
        <taxon>Trichoderma</taxon>
    </lineage>
</organism>
<evidence type="ECO:0000256" key="6">
    <source>
        <dbReference type="SAM" id="MobiDB-lite"/>
    </source>
</evidence>
<protein>
    <recommendedName>
        <fullName evidence="1">non-specific serine/threonine protein kinase</fullName>
        <ecNumber evidence="1">2.7.11.1</ecNumber>
    </recommendedName>
</protein>
<keyword evidence="8" id="KW-0418">Kinase</keyword>
<feature type="region of interest" description="Disordered" evidence="6">
    <location>
        <begin position="356"/>
        <end position="449"/>
    </location>
</feature>
<dbReference type="InterPro" id="IPR050235">
    <property type="entry name" value="CK1_Ser-Thr_kinase"/>
</dbReference>
<dbReference type="GO" id="GO:0004674">
    <property type="term" value="F:protein serine/threonine kinase activity"/>
    <property type="evidence" value="ECO:0007669"/>
    <property type="project" value="UniProtKB-KW"/>
</dbReference>
<evidence type="ECO:0000259" key="7">
    <source>
        <dbReference type="PROSITE" id="PS50011"/>
    </source>
</evidence>
<sequence>MSEIIQKHVINKRWRLDGLIGQGGFGSVYIATDLETNQIVAVKLQNLPPGTSSPSQMDNLESESFYYTLLRNNPGIATHHENGRQEKIGRQAAHEFMVYELLGPSLQTLFYRCRKKFSLKTTLMLADQLLERLELFDSHNIVHRDIKPDNFVMGFGKENGKMVYILDLGLVGEYTKDEEVVAAPSYAFCGTYYWAPIAAHLNRSQSPKDDLESLAYMLIYFASGSLPWQGYANEKENTALLDQRVARLKLGLPIKHICKGLPSPFARHLMYARSSKYNHKPKYAELRAMYRRLMKRLGYKYDGVYDWDLLEDGSSNNMQHGPEITLVHGSVQQYKELAVDSELTLVNDSLPMKKMKEEDEDYKPPAKKIKGRPKKAAKPRAKKVKEEQKAQEEETKQQDKEPAKPQRKPRIIFIKKKKSESPPPPRTRRGKLAQVVKKPKKEKKEKVVAKKTAANKAAIKVVVKKAPAKKPLARA</sequence>
<keyword evidence="3 4" id="KW-0067">ATP-binding</keyword>
<keyword evidence="9" id="KW-1185">Reference proteome</keyword>
<feature type="domain" description="Protein kinase" evidence="7">
    <location>
        <begin position="14"/>
        <end position="293"/>
    </location>
</feature>
<keyword evidence="5" id="KW-0723">Serine/threonine-protein kinase</keyword>
<feature type="binding site" evidence="4">
    <location>
        <position position="43"/>
    </location>
    <ligand>
        <name>ATP</name>
        <dbReference type="ChEBI" id="CHEBI:30616"/>
    </ligand>
</feature>
<dbReference type="SUPFAM" id="SSF56112">
    <property type="entry name" value="Protein kinase-like (PK-like)"/>
    <property type="match status" value="1"/>
</dbReference>
<keyword evidence="2 4" id="KW-0547">Nucleotide-binding</keyword>
<dbReference type="PANTHER" id="PTHR11909">
    <property type="entry name" value="CASEIN KINASE-RELATED"/>
    <property type="match status" value="1"/>
</dbReference>
<keyword evidence="8" id="KW-0808">Transferase</keyword>
<dbReference type="RefSeq" id="XP_056033910.1">
    <property type="nucleotide sequence ID" value="XM_056168594.1"/>
</dbReference>
<dbReference type="EC" id="2.7.11.1" evidence="1"/>
<evidence type="ECO:0000256" key="3">
    <source>
        <dbReference type="ARBA" id="ARBA00022840"/>
    </source>
</evidence>
<dbReference type="InterPro" id="IPR000719">
    <property type="entry name" value="Prot_kinase_dom"/>
</dbReference>
<feature type="compositionally biased region" description="Basic residues" evidence="6">
    <location>
        <begin position="405"/>
        <end position="418"/>
    </location>
</feature>
<gene>
    <name evidence="8" type="ORF">T069G_01384</name>
</gene>
<dbReference type="SMART" id="SM00220">
    <property type="entry name" value="S_TKc"/>
    <property type="match status" value="1"/>
</dbReference>
<dbReference type="GeneID" id="80863282"/>
<dbReference type="PROSITE" id="PS00108">
    <property type="entry name" value="PROTEIN_KINASE_ST"/>
    <property type="match status" value="1"/>
</dbReference>
<evidence type="ECO:0000313" key="9">
    <source>
        <dbReference type="Proteomes" id="UP001140511"/>
    </source>
</evidence>
<dbReference type="Pfam" id="PF00069">
    <property type="entry name" value="Pkinase"/>
    <property type="match status" value="1"/>
</dbReference>
<proteinExistence type="inferred from homology"/>
<dbReference type="GO" id="GO:0005524">
    <property type="term" value="F:ATP binding"/>
    <property type="evidence" value="ECO:0007669"/>
    <property type="project" value="UniProtKB-UniRule"/>
</dbReference>
<dbReference type="InterPro" id="IPR011009">
    <property type="entry name" value="Kinase-like_dom_sf"/>
</dbReference>
<evidence type="ECO:0000256" key="1">
    <source>
        <dbReference type="ARBA" id="ARBA00012513"/>
    </source>
</evidence>
<feature type="compositionally biased region" description="Basic and acidic residues" evidence="6">
    <location>
        <begin position="384"/>
        <end position="404"/>
    </location>
</feature>
<dbReference type="EMBL" id="JAOPEN010000001">
    <property type="protein sequence ID" value="KAJ4864854.1"/>
    <property type="molecule type" value="Genomic_DNA"/>
</dbReference>
<reference evidence="8" key="1">
    <citation type="submission" date="2022-09" db="EMBL/GenBank/DDBJ databases">
        <title>Chromosome-level assembly of Trichoderma breve T069, a fungus used in development of biopesticide product.</title>
        <authorList>
            <person name="Lin R."/>
            <person name="Liu T."/>
        </authorList>
    </citation>
    <scope>NUCLEOTIDE SEQUENCE</scope>
    <source>
        <strain evidence="8">T069</strain>
    </source>
</reference>
<dbReference type="PROSITE" id="PS50011">
    <property type="entry name" value="PROTEIN_KINASE_DOM"/>
    <property type="match status" value="1"/>
</dbReference>
<evidence type="ECO:0000256" key="4">
    <source>
        <dbReference type="PROSITE-ProRule" id="PRU10141"/>
    </source>
</evidence>
<evidence type="ECO:0000313" key="8">
    <source>
        <dbReference type="EMBL" id="KAJ4864854.1"/>
    </source>
</evidence>
<evidence type="ECO:0000256" key="2">
    <source>
        <dbReference type="ARBA" id="ARBA00022741"/>
    </source>
</evidence>
<comment type="caution">
    <text evidence="8">The sequence shown here is derived from an EMBL/GenBank/DDBJ whole genome shotgun (WGS) entry which is preliminary data.</text>
</comment>
<evidence type="ECO:0000256" key="5">
    <source>
        <dbReference type="RuleBase" id="RU000304"/>
    </source>
</evidence>
<dbReference type="InterPro" id="IPR017441">
    <property type="entry name" value="Protein_kinase_ATP_BS"/>
</dbReference>